<evidence type="ECO:0008006" key="3">
    <source>
        <dbReference type="Google" id="ProtNLM"/>
    </source>
</evidence>
<sequence length="154" mass="16728">MLSGCGNYNYKQPSVTEPNAMLSIASDQSGLMSAQMFSSFDDAECTAPGYVMAAFNFSKENSRTLLVQPGKPLHVLATFQRTSGARVAGELIEVGSRYCNNLIAFTPELGHVYSLRQTASESKCQVELVDLRSGLPPTTFEALEVRGNCTRGIY</sequence>
<evidence type="ECO:0000313" key="2">
    <source>
        <dbReference type="Proteomes" id="UP001317822"/>
    </source>
</evidence>
<name>A0ABN6UK27_9GAMM</name>
<proteinExistence type="predicted"/>
<dbReference type="Proteomes" id="UP001317822">
    <property type="component" value="Chromosome"/>
</dbReference>
<accession>A0ABN6UK27</accession>
<reference evidence="1 2" key="1">
    <citation type="journal article" date="2023" name="Int. J. Syst. Evol. Microbiol.">
        <title>Physiological and genomic analyses of cobalamin (vitamin B12)-auxotrophy of Lysobacter auxotrophicus sp. nov., a methionine-auxotrophic chitinolytic bacterium isolated from chitin-treated soil.</title>
        <authorList>
            <person name="Saito A."/>
            <person name="Dohra H."/>
            <person name="Hamada M."/>
            <person name="Moriuchi R."/>
            <person name="Kotsuchibashi Y."/>
            <person name="Mori K."/>
        </authorList>
    </citation>
    <scope>NUCLEOTIDE SEQUENCE [LARGE SCALE GENOMIC DNA]</scope>
    <source>
        <strain evidence="1 2">5-21a</strain>
    </source>
</reference>
<keyword evidence="2" id="KW-1185">Reference proteome</keyword>
<gene>
    <name evidence="1" type="ORF">LA521A_18600</name>
</gene>
<protein>
    <recommendedName>
        <fullName evidence="3">Lipoprotein</fullName>
    </recommendedName>
</protein>
<dbReference type="RefSeq" id="WP_281778650.1">
    <property type="nucleotide sequence ID" value="NZ_AP027041.1"/>
</dbReference>
<organism evidence="1 2">
    <name type="scientific">Lysobacter auxotrophicus</name>
    <dbReference type="NCBI Taxonomy" id="2992573"/>
    <lineage>
        <taxon>Bacteria</taxon>
        <taxon>Pseudomonadati</taxon>
        <taxon>Pseudomonadota</taxon>
        <taxon>Gammaproteobacteria</taxon>
        <taxon>Lysobacterales</taxon>
        <taxon>Lysobacteraceae</taxon>
        <taxon>Lysobacter</taxon>
    </lineage>
</organism>
<dbReference type="EMBL" id="AP027041">
    <property type="protein sequence ID" value="BDU16659.1"/>
    <property type="molecule type" value="Genomic_DNA"/>
</dbReference>
<evidence type="ECO:0000313" key="1">
    <source>
        <dbReference type="EMBL" id="BDU16659.1"/>
    </source>
</evidence>